<protein>
    <submittedName>
        <fullName evidence="2">Uncharacterized protein</fullName>
    </submittedName>
</protein>
<reference evidence="2 3" key="1">
    <citation type="submission" date="2018-06" db="EMBL/GenBank/DDBJ databases">
        <authorList>
            <consortium name="Pathogen Informatics"/>
            <person name="Doyle S."/>
        </authorList>
    </citation>
    <scope>NUCLEOTIDE SEQUENCE [LARGE SCALE GENOMIC DNA]</scope>
    <source>
        <strain evidence="2 3">NCTC11544</strain>
    </source>
</reference>
<evidence type="ECO:0000256" key="1">
    <source>
        <dbReference type="SAM" id="Phobius"/>
    </source>
</evidence>
<evidence type="ECO:0000313" key="3">
    <source>
        <dbReference type="Proteomes" id="UP000255529"/>
    </source>
</evidence>
<proteinExistence type="predicted"/>
<dbReference type="AlphaFoldDB" id="A0A379YF17"/>
<dbReference type="EMBL" id="UGYN01000002">
    <property type="protein sequence ID" value="SUI44298.1"/>
    <property type="molecule type" value="Genomic_DNA"/>
</dbReference>
<evidence type="ECO:0000313" key="2">
    <source>
        <dbReference type="EMBL" id="SUI44298.1"/>
    </source>
</evidence>
<accession>A0A379YF17</accession>
<keyword evidence="1" id="KW-0472">Membrane</keyword>
<gene>
    <name evidence="2" type="ORF">NCTC11544_00368</name>
</gene>
<dbReference type="Proteomes" id="UP000255529">
    <property type="component" value="Unassembled WGS sequence"/>
</dbReference>
<name>A0A379YF17_9GAMM</name>
<sequence length="52" mass="5946">MEQLTQIIAKYSPEPEFLLLIIFLFSLGKSVIFYFFAAATGFGHADAGYRRR</sequence>
<feature type="transmembrane region" description="Helical" evidence="1">
    <location>
        <begin position="17"/>
        <end position="42"/>
    </location>
</feature>
<organism evidence="2 3">
    <name type="scientific">Serratia quinivorans</name>
    <dbReference type="NCBI Taxonomy" id="137545"/>
    <lineage>
        <taxon>Bacteria</taxon>
        <taxon>Pseudomonadati</taxon>
        <taxon>Pseudomonadota</taxon>
        <taxon>Gammaproteobacteria</taxon>
        <taxon>Enterobacterales</taxon>
        <taxon>Yersiniaceae</taxon>
        <taxon>Serratia</taxon>
    </lineage>
</organism>
<keyword evidence="1" id="KW-0812">Transmembrane</keyword>
<keyword evidence="1" id="KW-1133">Transmembrane helix</keyword>